<dbReference type="PANTHER" id="PTHR33171">
    <property type="entry name" value="LAR_N DOMAIN-CONTAINING PROTEIN"/>
    <property type="match status" value="1"/>
</dbReference>
<evidence type="ECO:0000313" key="4">
    <source>
        <dbReference type="Proteomes" id="UP000325255"/>
    </source>
</evidence>
<dbReference type="Gene3D" id="3.40.50.11440">
    <property type="match status" value="1"/>
</dbReference>
<dbReference type="InterPro" id="IPR018657">
    <property type="entry name" value="LarA-like_N"/>
</dbReference>
<dbReference type="GO" id="GO:0050043">
    <property type="term" value="F:lactate racemase activity"/>
    <property type="evidence" value="ECO:0007669"/>
    <property type="project" value="InterPro"/>
</dbReference>
<organism evidence="3 4">
    <name type="scientific">Rhodovastum atsumiense</name>
    <dbReference type="NCBI Taxonomy" id="504468"/>
    <lineage>
        <taxon>Bacteria</taxon>
        <taxon>Pseudomonadati</taxon>
        <taxon>Pseudomonadota</taxon>
        <taxon>Alphaproteobacteria</taxon>
        <taxon>Acetobacterales</taxon>
        <taxon>Acetobacteraceae</taxon>
        <taxon>Rhodovastum</taxon>
    </lineage>
</organism>
<dbReference type="Proteomes" id="UP000325255">
    <property type="component" value="Unassembled WGS sequence"/>
</dbReference>
<evidence type="ECO:0000259" key="2">
    <source>
        <dbReference type="Pfam" id="PF21113"/>
    </source>
</evidence>
<gene>
    <name evidence="3" type="primary">larA</name>
    <name evidence="3" type="ORF">F1189_29590</name>
</gene>
<dbReference type="PANTHER" id="PTHR33171:SF17">
    <property type="entry name" value="LARA-LIKE N-TERMINAL DOMAIN-CONTAINING PROTEIN"/>
    <property type="match status" value="1"/>
</dbReference>
<comment type="caution">
    <text evidence="3">The sequence shown here is derived from an EMBL/GenBank/DDBJ whole genome shotgun (WGS) entry which is preliminary data.</text>
</comment>
<keyword evidence="4" id="KW-1185">Reference proteome</keyword>
<evidence type="ECO:0000259" key="1">
    <source>
        <dbReference type="Pfam" id="PF09861"/>
    </source>
</evidence>
<dbReference type="InterPro" id="IPR048520">
    <property type="entry name" value="LarA_C"/>
</dbReference>
<sequence length="431" mass="47197">MMDSTVEIAFGRSQLPVRLPAGAEPTIIRKVALAKLPDQALAVRHALARPVAARPFAELAQGRRSACILICDITRPVPNRLFLRPMIEGLMAAGLPPERICVVVATGLHRPNEGAELAELVGDPWVLETVRVENHFARNDADHVDLGATLRGTPVRIDRRFVEADLRIVSGLIEPHFMAGWSGGRKVIAPGVAHHETIRTFHSARFMEDPLAVQCNLVGNPLHEEQLEIVRKIGDVYAINTVLDEDRDLVYVNFGEVVASHLEAVGFISEATKIGIGRRFRTVVTSSAGYPLDKTYYQTVKGMVTPMDILAPGGTLIIASECSEGFGSAEFRDAQARMVELGPERFLATLKAKTFAEIDEWQTEMQLKPMRVGRIQLFTTGLSAEERRITGVELITSVEQAVRDSIERHGDPAVAVIPEGPYVVPVFVGNG</sequence>
<dbReference type="EMBL" id="VWPK01000089">
    <property type="protein sequence ID" value="KAA5608327.1"/>
    <property type="molecule type" value="Genomic_DNA"/>
</dbReference>
<name>A0A5M6IK82_9PROT</name>
<dbReference type="InterPro" id="IPR043166">
    <property type="entry name" value="LarA-like_C"/>
</dbReference>
<reference evidence="3 4" key="1">
    <citation type="submission" date="2019-09" db="EMBL/GenBank/DDBJ databases">
        <title>Genome sequence of Rhodovastum atsumiense, a diverse member of the Acetobacteraceae family of non-sulfur purple photosynthetic bacteria.</title>
        <authorList>
            <person name="Meyer T."/>
            <person name="Kyndt J."/>
        </authorList>
    </citation>
    <scope>NUCLEOTIDE SEQUENCE [LARGE SCALE GENOMIC DNA]</scope>
    <source>
        <strain evidence="3 4">DSM 21279</strain>
    </source>
</reference>
<dbReference type="NCBIfam" id="NF033504">
    <property type="entry name" value="Ni_dep_LarA"/>
    <property type="match status" value="1"/>
</dbReference>
<dbReference type="Pfam" id="PF09861">
    <property type="entry name" value="Lar_N"/>
    <property type="match status" value="1"/>
</dbReference>
<evidence type="ECO:0000313" key="3">
    <source>
        <dbReference type="EMBL" id="KAA5608327.1"/>
    </source>
</evidence>
<feature type="domain" description="Lactate racemase C-terminal" evidence="2">
    <location>
        <begin position="283"/>
        <end position="423"/>
    </location>
</feature>
<dbReference type="Pfam" id="PF21113">
    <property type="entry name" value="LarA_C"/>
    <property type="match status" value="1"/>
</dbReference>
<dbReference type="InterPro" id="IPR047926">
    <property type="entry name" value="Ni_dep_LarA"/>
</dbReference>
<proteinExistence type="predicted"/>
<accession>A0A5M6IK82</accession>
<dbReference type="InterPro" id="IPR048068">
    <property type="entry name" value="LarA-like"/>
</dbReference>
<feature type="domain" description="LarA-like N-terminal" evidence="1">
    <location>
        <begin position="10"/>
        <end position="209"/>
    </location>
</feature>
<dbReference type="AlphaFoldDB" id="A0A5M6IK82"/>
<dbReference type="OrthoDB" id="9770545at2"/>
<dbReference type="Gene3D" id="3.90.226.30">
    <property type="match status" value="1"/>
</dbReference>
<protein>
    <submittedName>
        <fullName evidence="3">Nickel-dependent lactate racemase</fullName>
    </submittedName>
</protein>